<keyword evidence="3" id="KW-0347">Helicase</keyword>
<accession>A0A7D5SHA7</accession>
<dbReference type="PROSITE" id="PS51192">
    <property type="entry name" value="HELICASE_ATP_BIND_1"/>
    <property type="match status" value="1"/>
</dbReference>
<name>A0A7D5SHA7_9PROT</name>
<evidence type="ECO:0000256" key="4">
    <source>
        <dbReference type="ARBA" id="ARBA00022840"/>
    </source>
</evidence>
<evidence type="ECO:0000256" key="3">
    <source>
        <dbReference type="ARBA" id="ARBA00022806"/>
    </source>
</evidence>
<dbReference type="GO" id="GO:0004519">
    <property type="term" value="F:endonuclease activity"/>
    <property type="evidence" value="ECO:0007669"/>
    <property type="project" value="UniProtKB-KW"/>
</dbReference>
<reference evidence="8 9" key="1">
    <citation type="journal article" date="2019" name="Microbiome">
        <title>Annotated bacterial chromosomes from frame-shift-corrected long-read metagenomic data.</title>
        <authorList>
            <person name="Arumugam K."/>
            <person name="Bagci C."/>
            <person name="Bessarab I."/>
            <person name="Beier S."/>
            <person name="Buchfink B."/>
            <person name="Gorska A."/>
            <person name="Qiu G."/>
            <person name="Huson D.H."/>
            <person name="Williams R.B.H."/>
        </authorList>
    </citation>
    <scope>NUCLEOTIDE SEQUENCE [LARGE SCALE GENOMIC DNA]</scope>
    <source>
        <strain evidence="8">SSA1</strain>
    </source>
</reference>
<keyword evidence="5" id="KW-0051">Antiviral defense</keyword>
<dbReference type="Pfam" id="PF00270">
    <property type="entry name" value="DEAD"/>
    <property type="match status" value="1"/>
</dbReference>
<keyword evidence="1" id="KW-0547">Nucleotide-binding</keyword>
<dbReference type="InterPro" id="IPR054712">
    <property type="entry name" value="Cas3-like_dom"/>
</dbReference>
<dbReference type="SUPFAM" id="SSF52540">
    <property type="entry name" value="P-loop containing nucleoside triphosphate hydrolases"/>
    <property type="match status" value="1"/>
</dbReference>
<dbReference type="Gene3D" id="3.40.50.300">
    <property type="entry name" value="P-loop containing nucleotide triphosphate hydrolases"/>
    <property type="match status" value="1"/>
</dbReference>
<dbReference type="AlphaFoldDB" id="A0A7D5SHA7"/>
<feature type="domain" description="Helicase ATP-binding" evidence="6">
    <location>
        <begin position="256"/>
        <end position="437"/>
    </location>
</feature>
<keyword evidence="8" id="KW-0540">Nuclease</keyword>
<dbReference type="SMART" id="SM00487">
    <property type="entry name" value="DEXDc"/>
    <property type="match status" value="1"/>
</dbReference>
<dbReference type="GO" id="GO:0003676">
    <property type="term" value="F:nucleic acid binding"/>
    <property type="evidence" value="ECO:0007669"/>
    <property type="project" value="InterPro"/>
</dbReference>
<dbReference type="InterPro" id="IPR027417">
    <property type="entry name" value="P-loop_NTPase"/>
</dbReference>
<sequence>MTYWAHSENDYLERHRLAMHLNSVARIAGVHASDAAWRQEAELAGKLHDLGKYGDLFQKRLAGTESGLDHWSTGAYAALMHFRSVASALAIEGHHIGLQCASPDALSSRMRTVGSGASPMGQHIRLSDQDITRLLARANADGIDPSIPEHVALPIRPNAMRYAIASMLDVRMLFSCLVDADYLDTEAHFQGSPEGKRYRDAGLSLDAEEAVRSLDRFMAQEVRGRRQSSDAVAAVRADLWKAVTEASAGGSGVYSLTAPTGSGKTFAMLQFALAHARQNQFKRVVLAVPYLSIIEQTAREYRKVFAEKPADFILEHHSLAGIREANSEVHKLDEAERQRRLHAENWDAPIVITTNVQLLESLFANRPSTCRKLHKLRDAVILFDEVQTLPQHLAVPTLAALSHLSRAYHTSVVFATATQPAFDTLDKDVQRHAVSGWQPREIVPMHHRMFQQLERVQAVWPAPDEALSWDDLSTILSDEAALQSLCVLNLKRHAHTLLEAMQGTEGLCHLSTNLCTAHRRAVLDEVRVRLNPAHPQPCRLISTQCVEAGVDLDFPLVYRAMAPLEAIAQAAGRCNREGRMNANGQLGRVRVFEPALDTSERRRMYPSFAYFQASQVTLSLLRESGGVLDINDPAVFRCYYQALYGISRPVEQNRDLTKAIDEFDFPEIAQRYRLIDQEAIQIVVPWQRCLAQFEQLRDQAASGINGEWMRNAQALSVSIYRPRSDHPAWGCLIPAQFRRGGASDEWFVLEDPDGQYYDEILGLQLPQNQIVMIA</sequence>
<keyword evidence="4" id="KW-0067">ATP-binding</keyword>
<keyword evidence="8" id="KW-0255">Endonuclease</keyword>
<dbReference type="NCBIfam" id="TIGR01596">
    <property type="entry name" value="cas3_HD"/>
    <property type="match status" value="1"/>
</dbReference>
<dbReference type="PROSITE" id="PS51643">
    <property type="entry name" value="HD_CAS3"/>
    <property type="match status" value="1"/>
</dbReference>
<evidence type="ECO:0000256" key="5">
    <source>
        <dbReference type="ARBA" id="ARBA00023118"/>
    </source>
</evidence>
<dbReference type="KEGG" id="acog:HWD57_20220"/>
<dbReference type="Pfam" id="PF22590">
    <property type="entry name" value="Cas3-like_C_2"/>
    <property type="match status" value="1"/>
</dbReference>
<keyword evidence="2" id="KW-0378">Hydrolase</keyword>
<proteinExistence type="predicted"/>
<dbReference type="GO" id="GO:0005524">
    <property type="term" value="F:ATP binding"/>
    <property type="evidence" value="ECO:0007669"/>
    <property type="project" value="UniProtKB-KW"/>
</dbReference>
<evidence type="ECO:0000256" key="2">
    <source>
        <dbReference type="ARBA" id="ARBA00022801"/>
    </source>
</evidence>
<dbReference type="GO" id="GO:0016787">
    <property type="term" value="F:hydrolase activity"/>
    <property type="evidence" value="ECO:0007669"/>
    <property type="project" value="UniProtKB-KW"/>
</dbReference>
<dbReference type="EMBL" id="CP058708">
    <property type="protein sequence ID" value="QLH51858.1"/>
    <property type="molecule type" value="Genomic_DNA"/>
</dbReference>
<feature type="domain" description="HD Cas3-type" evidence="7">
    <location>
        <begin position="10"/>
        <end position="183"/>
    </location>
</feature>
<evidence type="ECO:0000256" key="1">
    <source>
        <dbReference type="ARBA" id="ARBA00022741"/>
    </source>
</evidence>
<dbReference type="CDD" id="cd17930">
    <property type="entry name" value="DEXHc_cas3"/>
    <property type="match status" value="1"/>
</dbReference>
<dbReference type="Proteomes" id="UP000509684">
    <property type="component" value="Chromosome"/>
</dbReference>
<evidence type="ECO:0000259" key="7">
    <source>
        <dbReference type="PROSITE" id="PS51643"/>
    </source>
</evidence>
<evidence type="ECO:0000259" key="6">
    <source>
        <dbReference type="PROSITE" id="PS51192"/>
    </source>
</evidence>
<dbReference type="InterPro" id="IPR006483">
    <property type="entry name" value="CRISPR-assoc_Cas3_HD"/>
</dbReference>
<gene>
    <name evidence="8" type="ORF">HWD57_20220</name>
</gene>
<protein>
    <submittedName>
        <fullName evidence="8">CRISPR-associated endonuclease Cas3</fullName>
    </submittedName>
</protein>
<evidence type="ECO:0000313" key="8">
    <source>
        <dbReference type="EMBL" id="QLH51858.1"/>
    </source>
</evidence>
<dbReference type="GO" id="GO:0051607">
    <property type="term" value="P:defense response to virus"/>
    <property type="evidence" value="ECO:0007669"/>
    <property type="project" value="UniProtKB-KW"/>
</dbReference>
<evidence type="ECO:0000313" key="9">
    <source>
        <dbReference type="Proteomes" id="UP000509684"/>
    </source>
</evidence>
<dbReference type="InterPro" id="IPR014001">
    <property type="entry name" value="Helicase_ATP-bd"/>
</dbReference>
<dbReference type="GO" id="GO:0004386">
    <property type="term" value="F:helicase activity"/>
    <property type="evidence" value="ECO:0007669"/>
    <property type="project" value="UniProtKB-KW"/>
</dbReference>
<organism evidence="8 9">
    <name type="scientific">Candidatus Accumulibacter cognatus</name>
    <dbReference type="NCBI Taxonomy" id="2954383"/>
    <lineage>
        <taxon>Bacteria</taxon>
        <taxon>Pseudomonadati</taxon>
        <taxon>Pseudomonadota</taxon>
        <taxon>Betaproteobacteria</taxon>
        <taxon>Candidatus Accumulibacter</taxon>
    </lineage>
</organism>
<dbReference type="CDD" id="cd09641">
    <property type="entry name" value="Cas3''_I"/>
    <property type="match status" value="1"/>
</dbReference>
<dbReference type="InterPro" id="IPR011545">
    <property type="entry name" value="DEAD/DEAH_box_helicase_dom"/>
</dbReference>